<evidence type="ECO:0000256" key="14">
    <source>
        <dbReference type="ARBA" id="ARBA00023034"/>
    </source>
</evidence>
<protein>
    <recommendedName>
        <fullName evidence="5">Carboxypeptidase Q</fullName>
    </recommendedName>
    <alternativeName>
        <fullName evidence="20">Plasma glutamate carboxypeptidase</fullName>
    </alternativeName>
</protein>
<name>A0A927HZL5_9HYPH</name>
<dbReference type="RefSeq" id="WP_191123211.1">
    <property type="nucleotide sequence ID" value="NZ_JACXWY010000001.1"/>
</dbReference>
<sequence length="580" mass="63085">MAVSSAERRFLDKVSIDEPWKLVETFSTMPRWRPEDVNASADVIVGRLRALGVPVEVHEPEIYLSVPLSASVKAGGKSFRAKPPSSTLSVPGGLTAPLVRLDANPKALRSYNRDIATLFGGSIRSVEEVKAKVGGKIVVMSGFGNPALTSLIEEWGGVGLIAVNPGIDIHWGTCTTIWGSPDLADLPRKPKIPVVAVNNPDGRELMAMADAGSEVTIVTEMQEGWFKQKVPVVKIPSANASKDFVLVHGHYDSWDVGVGDNATGDATLLELARVFFENRADLARSVWLAWWPGHSTGRYAGSTWFTDHYALELDAHCVAQINCDSPGCRWATSYHETRAFSESAKLATEVIRDIVPDADVKIMRPPQAGDYSFNNIGLPSLFMLSSTMPEALRHEKNYYDVSGCGANIAWHTENDTIEIADRDILLTDMKIYLLAALRIANAEELPFAWDATCDEFLDTIARYEAAAKGLADLAPARDATQALKAALAKLAGASTSASKKNEALRDLSRTLVPINYTREPRFRHDPAYTVPPLPTLAVAAEIASMPTDMQRYAAVELMRGQNRYVAALTAARRVVEGALG</sequence>
<evidence type="ECO:0000256" key="18">
    <source>
        <dbReference type="ARBA" id="ARBA00023228"/>
    </source>
</evidence>
<dbReference type="Proteomes" id="UP000619295">
    <property type="component" value="Unassembled WGS sequence"/>
</dbReference>
<evidence type="ECO:0000256" key="13">
    <source>
        <dbReference type="ARBA" id="ARBA00022833"/>
    </source>
</evidence>
<evidence type="ECO:0000256" key="7">
    <source>
        <dbReference type="ARBA" id="ARBA00022645"/>
    </source>
</evidence>
<feature type="domain" description="Peptidase M28" evidence="21">
    <location>
        <begin position="232"/>
        <end position="424"/>
    </location>
</feature>
<dbReference type="InterPro" id="IPR007484">
    <property type="entry name" value="Peptidase_M28"/>
</dbReference>
<dbReference type="AlphaFoldDB" id="A0A927HZL5"/>
<evidence type="ECO:0000259" key="21">
    <source>
        <dbReference type="Pfam" id="PF04389"/>
    </source>
</evidence>
<keyword evidence="9" id="KW-0479">Metal-binding</keyword>
<comment type="subcellular location">
    <subcellularLocation>
        <location evidence="1">Endoplasmic reticulum</location>
    </subcellularLocation>
    <subcellularLocation>
        <location evidence="3">Golgi apparatus</location>
    </subcellularLocation>
    <subcellularLocation>
        <location evidence="2">Lysosome</location>
    </subcellularLocation>
    <subcellularLocation>
        <location evidence="4">Secreted</location>
    </subcellularLocation>
</comment>
<evidence type="ECO:0000256" key="10">
    <source>
        <dbReference type="ARBA" id="ARBA00022729"/>
    </source>
</evidence>
<evidence type="ECO:0000256" key="20">
    <source>
        <dbReference type="ARBA" id="ARBA00033328"/>
    </source>
</evidence>
<evidence type="ECO:0000256" key="17">
    <source>
        <dbReference type="ARBA" id="ARBA00023180"/>
    </source>
</evidence>
<dbReference type="GO" id="GO:0005576">
    <property type="term" value="C:extracellular region"/>
    <property type="evidence" value="ECO:0007669"/>
    <property type="project" value="UniProtKB-SubCell"/>
</dbReference>
<evidence type="ECO:0000256" key="9">
    <source>
        <dbReference type="ARBA" id="ARBA00022723"/>
    </source>
</evidence>
<evidence type="ECO:0000256" key="3">
    <source>
        <dbReference type="ARBA" id="ARBA00004555"/>
    </source>
</evidence>
<keyword evidence="12" id="KW-0256">Endoplasmic reticulum</keyword>
<organism evidence="22 23">
    <name type="scientific">Bosea spartocytisi</name>
    <dbReference type="NCBI Taxonomy" id="2773451"/>
    <lineage>
        <taxon>Bacteria</taxon>
        <taxon>Pseudomonadati</taxon>
        <taxon>Pseudomonadota</taxon>
        <taxon>Alphaproteobacteria</taxon>
        <taxon>Hyphomicrobiales</taxon>
        <taxon>Boseaceae</taxon>
        <taxon>Bosea</taxon>
    </lineage>
</organism>
<dbReference type="GO" id="GO:0004180">
    <property type="term" value="F:carboxypeptidase activity"/>
    <property type="evidence" value="ECO:0007669"/>
    <property type="project" value="UniProtKB-KW"/>
</dbReference>
<dbReference type="EMBL" id="JACXWY010000001">
    <property type="protein sequence ID" value="MBD3844468.1"/>
    <property type="molecule type" value="Genomic_DNA"/>
</dbReference>
<reference evidence="22" key="1">
    <citation type="submission" date="2020-09" db="EMBL/GenBank/DDBJ databases">
        <title>Bosea spartocytisi sp. nov. a root nodule endophyte of Spartocytisus supranubius in the high mountain ecosystem fo the Teide National Park (Canary Islands, Spain).</title>
        <authorList>
            <person name="Pulido-Suarez L."/>
            <person name="Peix A."/>
            <person name="Igual J.M."/>
            <person name="Socas-Perez N."/>
            <person name="Velazquez E."/>
            <person name="Flores-Felix J.D."/>
            <person name="Leon-Barrios M."/>
        </authorList>
    </citation>
    <scope>NUCLEOTIDE SEQUENCE</scope>
    <source>
        <strain evidence="22">SSUT16</strain>
    </source>
</reference>
<dbReference type="Gene3D" id="3.40.630.10">
    <property type="entry name" value="Zn peptidases"/>
    <property type="match status" value="1"/>
</dbReference>
<keyword evidence="10" id="KW-0732">Signal</keyword>
<keyword evidence="7" id="KW-0121">Carboxypeptidase</keyword>
<dbReference type="InterPro" id="IPR039866">
    <property type="entry name" value="CPQ"/>
</dbReference>
<dbReference type="GO" id="GO:0070573">
    <property type="term" value="F:metallodipeptidase activity"/>
    <property type="evidence" value="ECO:0007669"/>
    <property type="project" value="InterPro"/>
</dbReference>
<evidence type="ECO:0000313" key="22">
    <source>
        <dbReference type="EMBL" id="MBD3844468.1"/>
    </source>
</evidence>
<evidence type="ECO:0000256" key="19">
    <source>
        <dbReference type="ARBA" id="ARBA00025833"/>
    </source>
</evidence>
<keyword evidence="15" id="KW-0482">Metalloprotease</keyword>
<comment type="subunit">
    <text evidence="19">Homodimer. The monomeric form is inactive while the homodimer is active.</text>
</comment>
<keyword evidence="23" id="KW-1185">Reference proteome</keyword>
<keyword evidence="18" id="KW-0458">Lysosome</keyword>
<evidence type="ECO:0000256" key="1">
    <source>
        <dbReference type="ARBA" id="ARBA00004240"/>
    </source>
</evidence>
<dbReference type="GO" id="GO:0005764">
    <property type="term" value="C:lysosome"/>
    <property type="evidence" value="ECO:0007669"/>
    <property type="project" value="UniProtKB-SubCell"/>
</dbReference>
<evidence type="ECO:0000256" key="8">
    <source>
        <dbReference type="ARBA" id="ARBA00022670"/>
    </source>
</evidence>
<evidence type="ECO:0000313" key="23">
    <source>
        <dbReference type="Proteomes" id="UP000619295"/>
    </source>
</evidence>
<evidence type="ECO:0000256" key="5">
    <source>
        <dbReference type="ARBA" id="ARBA00014116"/>
    </source>
</evidence>
<evidence type="ECO:0000256" key="6">
    <source>
        <dbReference type="ARBA" id="ARBA00022525"/>
    </source>
</evidence>
<accession>A0A927HZL5</accession>
<dbReference type="SUPFAM" id="SSF53187">
    <property type="entry name" value="Zn-dependent exopeptidases"/>
    <property type="match status" value="1"/>
</dbReference>
<dbReference type="Gene3D" id="3.50.30.30">
    <property type="match status" value="1"/>
</dbReference>
<keyword evidence="17" id="KW-0325">Glycoprotein</keyword>
<dbReference type="PANTHER" id="PTHR12053">
    <property type="entry name" value="PROTEASE FAMILY M28 PLASMA GLUTAMATE CARBOXYPEPTIDASE-RELATED"/>
    <property type="match status" value="1"/>
</dbReference>
<evidence type="ECO:0000256" key="16">
    <source>
        <dbReference type="ARBA" id="ARBA00023145"/>
    </source>
</evidence>
<dbReference type="GO" id="GO:0046872">
    <property type="term" value="F:metal ion binding"/>
    <property type="evidence" value="ECO:0007669"/>
    <property type="project" value="UniProtKB-KW"/>
</dbReference>
<evidence type="ECO:0000256" key="15">
    <source>
        <dbReference type="ARBA" id="ARBA00023049"/>
    </source>
</evidence>
<evidence type="ECO:0000256" key="11">
    <source>
        <dbReference type="ARBA" id="ARBA00022801"/>
    </source>
</evidence>
<evidence type="ECO:0000256" key="2">
    <source>
        <dbReference type="ARBA" id="ARBA00004371"/>
    </source>
</evidence>
<comment type="caution">
    <text evidence="22">The sequence shown here is derived from an EMBL/GenBank/DDBJ whole genome shotgun (WGS) entry which is preliminary data.</text>
</comment>
<dbReference type="GO" id="GO:0006508">
    <property type="term" value="P:proteolysis"/>
    <property type="evidence" value="ECO:0007669"/>
    <property type="project" value="UniProtKB-KW"/>
</dbReference>
<keyword evidence="11" id="KW-0378">Hydrolase</keyword>
<keyword evidence="13" id="KW-0862">Zinc</keyword>
<evidence type="ECO:0000256" key="4">
    <source>
        <dbReference type="ARBA" id="ARBA00004613"/>
    </source>
</evidence>
<keyword evidence="6" id="KW-0964">Secreted</keyword>
<dbReference type="PANTHER" id="PTHR12053:SF3">
    <property type="entry name" value="CARBOXYPEPTIDASE Q"/>
    <property type="match status" value="1"/>
</dbReference>
<keyword evidence="16" id="KW-0865">Zymogen</keyword>
<proteinExistence type="predicted"/>
<keyword evidence="14" id="KW-0333">Golgi apparatus</keyword>
<gene>
    <name evidence="22" type="ORF">IED13_02060</name>
</gene>
<keyword evidence="8" id="KW-0645">Protease</keyword>
<dbReference type="Pfam" id="PF04389">
    <property type="entry name" value="Peptidase_M28"/>
    <property type="match status" value="1"/>
</dbReference>
<evidence type="ECO:0000256" key="12">
    <source>
        <dbReference type="ARBA" id="ARBA00022824"/>
    </source>
</evidence>